<dbReference type="UniPathway" id="UPA00094"/>
<comment type="function">
    <text evidence="12">Catalyzes the condensation reaction of fatty acid synthesis by the addition to an acyl acceptor of two carbons from malonyl-ACP. Catalyzes the first condensation reaction which initiates fatty acid synthesis and may therefore play a role in governing the total rate of fatty acid production. Possesses both acetoacetyl-ACP synthase and acetyl transacylase activities. Its substrate specificity determines the biosynthesis of branched-chain and/or straight-chain of fatty acids.</text>
</comment>
<dbReference type="CDD" id="cd00830">
    <property type="entry name" value="KAS_III"/>
    <property type="match status" value="1"/>
</dbReference>
<comment type="subunit">
    <text evidence="12">Homodimer.</text>
</comment>
<comment type="domain">
    <text evidence="12">The last Arg residue of the ACP-binding site is essential for the weak association between ACP/AcpP and FabH.</text>
</comment>
<dbReference type="EC" id="2.3.1.180" evidence="3 12"/>
<dbReference type="AlphaFoldDB" id="W0DUE8"/>
<feature type="domain" description="Beta-ketoacyl-[acyl-carrier-protein] synthase III N-terminal" evidence="14">
    <location>
        <begin position="111"/>
        <end position="195"/>
    </location>
</feature>
<evidence type="ECO:0000256" key="5">
    <source>
        <dbReference type="ARBA" id="ARBA00022679"/>
    </source>
</evidence>
<evidence type="ECO:0000259" key="13">
    <source>
        <dbReference type="Pfam" id="PF08541"/>
    </source>
</evidence>
<dbReference type="OrthoDB" id="9815506at2"/>
<comment type="subcellular location">
    <subcellularLocation>
        <location evidence="12">Cytoplasm</location>
    </subcellularLocation>
</comment>
<dbReference type="InterPro" id="IPR013751">
    <property type="entry name" value="ACP_syn_III_N"/>
</dbReference>
<dbReference type="PANTHER" id="PTHR43091">
    <property type="entry name" value="3-OXOACYL-[ACYL-CARRIER-PROTEIN] SYNTHASE"/>
    <property type="match status" value="1"/>
</dbReference>
<evidence type="ECO:0000256" key="12">
    <source>
        <dbReference type="HAMAP-Rule" id="MF_01815"/>
    </source>
</evidence>
<keyword evidence="4 12" id="KW-0444">Lipid biosynthesis</keyword>
<keyword evidence="9 12" id="KW-0511">Multifunctional enzyme</keyword>
<evidence type="ECO:0000256" key="7">
    <source>
        <dbReference type="ARBA" id="ARBA00023098"/>
    </source>
</evidence>
<evidence type="ECO:0000256" key="9">
    <source>
        <dbReference type="ARBA" id="ARBA00023268"/>
    </source>
</evidence>
<keyword evidence="12" id="KW-0963">Cytoplasm</keyword>
<keyword evidence="7 12" id="KW-0443">Lipid metabolism</keyword>
<evidence type="ECO:0000256" key="10">
    <source>
        <dbReference type="ARBA" id="ARBA00023315"/>
    </source>
</evidence>
<comment type="catalytic activity">
    <reaction evidence="11">
        <text>malonyl-[ACP] + acetyl-CoA + H(+) = 3-oxobutanoyl-[ACP] + CO2 + CoA</text>
        <dbReference type="Rhea" id="RHEA:12080"/>
        <dbReference type="Rhea" id="RHEA-COMP:9623"/>
        <dbReference type="Rhea" id="RHEA-COMP:9625"/>
        <dbReference type="ChEBI" id="CHEBI:15378"/>
        <dbReference type="ChEBI" id="CHEBI:16526"/>
        <dbReference type="ChEBI" id="CHEBI:57287"/>
        <dbReference type="ChEBI" id="CHEBI:57288"/>
        <dbReference type="ChEBI" id="CHEBI:78449"/>
        <dbReference type="ChEBI" id="CHEBI:78450"/>
        <dbReference type="EC" id="2.3.1.180"/>
    </reaction>
    <physiologicalReaction direction="left-to-right" evidence="11">
        <dbReference type="Rhea" id="RHEA:12081"/>
    </physiologicalReaction>
</comment>
<sequence>MTSSRISRIIATGSYLPERVMLNADLEAMVETTDAWIQERTGIKQRHIIADDQVTSDLAVAAAKQAIARAGLTPNDIDLVLVATTTPDKIFPSTATIVQRELGITNSCPAFDLQAVCTGFVYALSVADQFIKTGMVKRTLVIGAESLSRITNWSDRSNCILWGDGAGAVILEAVAQQDGQPVKSGIIATHIHADGQYEQLLHVPSGPSRVAQTDDVAERTMTMKGNEVFKVAVNTLSRIATETLAKNQIDASELDWLVPHQANLRIIKATGKKLGLDDSQVVVTVDQHGNTSSASIPLALDQAITDGRIRRGQLMLLEAFGGGFTWGSALIRY</sequence>
<keyword evidence="8 12" id="KW-0275">Fatty acid biosynthesis</keyword>
<comment type="pathway">
    <text evidence="1 12">Lipid metabolism; fatty acid biosynthesis.</text>
</comment>
<evidence type="ECO:0000256" key="6">
    <source>
        <dbReference type="ARBA" id="ARBA00022832"/>
    </source>
</evidence>
<dbReference type="HAMAP" id="MF_01815">
    <property type="entry name" value="FabH"/>
    <property type="match status" value="1"/>
</dbReference>
<dbReference type="GO" id="GO:0004315">
    <property type="term" value="F:3-oxoacyl-[acyl-carrier-protein] synthase activity"/>
    <property type="evidence" value="ECO:0007669"/>
    <property type="project" value="InterPro"/>
</dbReference>
<keyword evidence="6 12" id="KW-0276">Fatty acid metabolism</keyword>
<dbReference type="KEGG" id="tao:THIAE_03160"/>
<evidence type="ECO:0000256" key="4">
    <source>
        <dbReference type="ARBA" id="ARBA00022516"/>
    </source>
</evidence>
<comment type="similarity">
    <text evidence="2 12">Belongs to the thiolase-like superfamily. FabH family.</text>
</comment>
<dbReference type="FunCoup" id="W0DUE8">
    <property type="interactions" value="496"/>
</dbReference>
<dbReference type="FunFam" id="3.40.47.10:FF:000004">
    <property type="entry name" value="3-oxoacyl-[acyl-carrier-protein] synthase 3"/>
    <property type="match status" value="1"/>
</dbReference>
<dbReference type="GO" id="GO:0033818">
    <property type="term" value="F:beta-ketoacyl-acyl-carrier-protein synthase III activity"/>
    <property type="evidence" value="ECO:0007669"/>
    <property type="project" value="UniProtKB-UniRule"/>
</dbReference>
<reference evidence="15 16" key="1">
    <citation type="submission" date="2013-12" db="EMBL/GenBank/DDBJ databases">
        <authorList>
            <consortium name="DOE Joint Genome Institute"/>
            <person name="Kappler U."/>
            <person name="Huntemann M."/>
            <person name="Han J."/>
            <person name="Chen A."/>
            <person name="Kyrpides N."/>
            <person name="Mavromatis K."/>
            <person name="Markowitz V."/>
            <person name="Palaniappan K."/>
            <person name="Ivanova N."/>
            <person name="Schaumberg A."/>
            <person name="Pati A."/>
            <person name="Liolios K."/>
            <person name="Nordberg H.P."/>
            <person name="Cantor M.N."/>
            <person name="Hua S.X."/>
            <person name="Woyke T."/>
        </authorList>
    </citation>
    <scope>NUCLEOTIDE SEQUENCE [LARGE SCALE GENOMIC DNA]</scope>
    <source>
        <strain evidence="16">AL2</strain>
    </source>
</reference>
<feature type="active site" evidence="12">
    <location>
        <position position="260"/>
    </location>
</feature>
<dbReference type="InParanoid" id="W0DUE8"/>
<keyword evidence="10 12" id="KW-0012">Acyltransferase</keyword>
<organism evidence="15 16">
    <name type="scientific">Thiomicrospira aerophila AL3</name>
    <dbReference type="NCBI Taxonomy" id="717772"/>
    <lineage>
        <taxon>Bacteria</taxon>
        <taxon>Pseudomonadati</taxon>
        <taxon>Pseudomonadota</taxon>
        <taxon>Gammaproteobacteria</taxon>
        <taxon>Thiotrichales</taxon>
        <taxon>Piscirickettsiaceae</taxon>
        <taxon>Thiomicrospira</taxon>
    </lineage>
</organism>
<evidence type="ECO:0000259" key="14">
    <source>
        <dbReference type="Pfam" id="PF08545"/>
    </source>
</evidence>
<protein>
    <recommendedName>
        <fullName evidence="3 12">Beta-ketoacyl-[acyl-carrier-protein] synthase III</fullName>
        <shortName evidence="12">Beta-ketoacyl-ACP synthase III</shortName>
        <shortName evidence="12">KAS III</shortName>
        <ecNumber evidence="3 12">2.3.1.180</ecNumber>
    </recommendedName>
    <alternativeName>
        <fullName evidence="12">3-oxoacyl-[acyl-carrier-protein] synthase 3</fullName>
    </alternativeName>
    <alternativeName>
        <fullName evidence="12">3-oxoacyl-[acyl-carrier-protein] synthase III</fullName>
    </alternativeName>
</protein>
<dbReference type="SUPFAM" id="SSF53901">
    <property type="entry name" value="Thiolase-like"/>
    <property type="match status" value="1"/>
</dbReference>
<evidence type="ECO:0000256" key="11">
    <source>
        <dbReference type="ARBA" id="ARBA00051096"/>
    </source>
</evidence>
<name>W0DUE8_9GAMM</name>
<dbReference type="Pfam" id="PF08545">
    <property type="entry name" value="ACP_syn_III"/>
    <property type="match status" value="1"/>
</dbReference>
<dbReference type="InterPro" id="IPR004655">
    <property type="entry name" value="FabH"/>
</dbReference>
<dbReference type="EMBL" id="CP007030">
    <property type="protein sequence ID" value="AHF00908.1"/>
    <property type="molecule type" value="Genomic_DNA"/>
</dbReference>
<dbReference type="NCBIfam" id="NF006829">
    <property type="entry name" value="PRK09352.1"/>
    <property type="match status" value="1"/>
</dbReference>
<feature type="region of interest" description="ACP-binding" evidence="12">
    <location>
        <begin position="261"/>
        <end position="265"/>
    </location>
</feature>
<dbReference type="GO" id="GO:0005737">
    <property type="term" value="C:cytoplasm"/>
    <property type="evidence" value="ECO:0007669"/>
    <property type="project" value="UniProtKB-SubCell"/>
</dbReference>
<evidence type="ECO:0000256" key="3">
    <source>
        <dbReference type="ARBA" id="ARBA00012333"/>
    </source>
</evidence>
<dbReference type="RefSeq" id="WP_006459327.1">
    <property type="nucleotide sequence ID" value="NZ_CP007030.1"/>
</dbReference>
<evidence type="ECO:0000256" key="2">
    <source>
        <dbReference type="ARBA" id="ARBA00008642"/>
    </source>
</evidence>
<dbReference type="eggNOG" id="COG0332">
    <property type="taxonomic scope" value="Bacteria"/>
</dbReference>
<dbReference type="Proteomes" id="UP000005380">
    <property type="component" value="Chromosome"/>
</dbReference>
<evidence type="ECO:0000313" key="16">
    <source>
        <dbReference type="Proteomes" id="UP000005380"/>
    </source>
</evidence>
<dbReference type="PANTHER" id="PTHR43091:SF1">
    <property type="entry name" value="BETA-KETOACYL-[ACYL-CARRIER-PROTEIN] SYNTHASE III, CHLOROPLASTIC"/>
    <property type="match status" value="1"/>
</dbReference>
<dbReference type="GO" id="GO:0006633">
    <property type="term" value="P:fatty acid biosynthetic process"/>
    <property type="evidence" value="ECO:0007669"/>
    <property type="project" value="UniProtKB-UniRule"/>
</dbReference>
<accession>W0DUE8</accession>
<gene>
    <name evidence="12" type="primary">fabH</name>
    <name evidence="15" type="ORF">THIAE_03160</name>
</gene>
<feature type="domain" description="Beta-ketoacyl-[acyl-carrier-protein] synthase III C-terminal" evidence="13">
    <location>
        <begin position="244"/>
        <end position="333"/>
    </location>
</feature>
<keyword evidence="5 12" id="KW-0808">Transferase</keyword>
<dbReference type="Pfam" id="PF08541">
    <property type="entry name" value="ACP_syn_III_C"/>
    <property type="match status" value="1"/>
</dbReference>
<dbReference type="InterPro" id="IPR013747">
    <property type="entry name" value="ACP_syn_III_C"/>
</dbReference>
<keyword evidence="16" id="KW-1185">Reference proteome</keyword>
<dbReference type="Gene3D" id="3.40.47.10">
    <property type="match status" value="1"/>
</dbReference>
<evidence type="ECO:0000313" key="15">
    <source>
        <dbReference type="EMBL" id="AHF00908.1"/>
    </source>
</evidence>
<evidence type="ECO:0000256" key="8">
    <source>
        <dbReference type="ARBA" id="ARBA00023160"/>
    </source>
</evidence>
<dbReference type="STRING" id="717772.THIAE_03160"/>
<dbReference type="HOGENOM" id="CLU_039592_0_1_6"/>
<feature type="active site" evidence="12">
    <location>
        <position position="117"/>
    </location>
</feature>
<proteinExistence type="inferred from homology"/>
<feature type="active site" evidence="12">
    <location>
        <position position="290"/>
    </location>
</feature>
<evidence type="ECO:0000256" key="1">
    <source>
        <dbReference type="ARBA" id="ARBA00005194"/>
    </source>
</evidence>
<dbReference type="NCBIfam" id="TIGR00747">
    <property type="entry name" value="fabH"/>
    <property type="match status" value="1"/>
</dbReference>
<dbReference type="InterPro" id="IPR016039">
    <property type="entry name" value="Thiolase-like"/>
</dbReference>